<accession>A0A2T8IKR3</accession>
<dbReference type="EMBL" id="CM008050">
    <property type="protein sequence ID" value="PVH38264.1"/>
    <property type="molecule type" value="Genomic_DNA"/>
</dbReference>
<protein>
    <submittedName>
        <fullName evidence="1">Uncharacterized protein</fullName>
    </submittedName>
</protein>
<dbReference type="Gramene" id="PVH38264">
    <property type="protein sequence ID" value="PVH38264"/>
    <property type="gene ID" value="PAHAL_5G214100"/>
</dbReference>
<gene>
    <name evidence="1" type="ORF">PAHAL_5G214100</name>
</gene>
<sequence length="75" mass="8924">MIVTRNYFLFETETPWLQATSNQFTANNQRKICISHVLLTTLIMASKSKVPNRVKDWKNCEEEDKVNMYTVRRQN</sequence>
<evidence type="ECO:0000313" key="1">
    <source>
        <dbReference type="EMBL" id="PVH38264.1"/>
    </source>
</evidence>
<dbReference type="AlphaFoldDB" id="A0A2T8IKR3"/>
<organism evidence="1">
    <name type="scientific">Panicum hallii</name>
    <dbReference type="NCBI Taxonomy" id="206008"/>
    <lineage>
        <taxon>Eukaryota</taxon>
        <taxon>Viridiplantae</taxon>
        <taxon>Streptophyta</taxon>
        <taxon>Embryophyta</taxon>
        <taxon>Tracheophyta</taxon>
        <taxon>Spermatophyta</taxon>
        <taxon>Magnoliopsida</taxon>
        <taxon>Liliopsida</taxon>
        <taxon>Poales</taxon>
        <taxon>Poaceae</taxon>
        <taxon>PACMAD clade</taxon>
        <taxon>Panicoideae</taxon>
        <taxon>Panicodae</taxon>
        <taxon>Paniceae</taxon>
        <taxon>Panicinae</taxon>
        <taxon>Panicum</taxon>
        <taxon>Panicum sect. Panicum</taxon>
    </lineage>
</organism>
<dbReference type="Proteomes" id="UP000243499">
    <property type="component" value="Chromosome 5"/>
</dbReference>
<reference evidence="1" key="1">
    <citation type="submission" date="2018-04" db="EMBL/GenBank/DDBJ databases">
        <title>WGS assembly of Panicum hallii.</title>
        <authorList>
            <person name="Lovell J."/>
            <person name="Jenkins J."/>
            <person name="Lowry D."/>
            <person name="Mamidi S."/>
            <person name="Sreedasyam A."/>
            <person name="Weng X."/>
            <person name="Barry K."/>
            <person name="Bonette J."/>
            <person name="Campitelli B."/>
            <person name="Daum C."/>
            <person name="Gordon S."/>
            <person name="Gould B."/>
            <person name="Lipzen A."/>
            <person name="Macqueen A."/>
            <person name="Palacio-Mejia J."/>
            <person name="Plott C."/>
            <person name="Shakirov E."/>
            <person name="Shu S."/>
            <person name="Yoshinaga Y."/>
            <person name="Zane M."/>
            <person name="Rokhsar D."/>
            <person name="Grimwood J."/>
            <person name="Schmutz J."/>
            <person name="Juenger T."/>
        </authorList>
    </citation>
    <scope>NUCLEOTIDE SEQUENCE [LARGE SCALE GENOMIC DNA]</scope>
    <source>
        <strain evidence="1">FIL2</strain>
    </source>
</reference>
<proteinExistence type="predicted"/>
<name>A0A2T8IKR3_9POAL</name>